<protein>
    <submittedName>
        <fullName evidence="2">CYTH domain-containing protein</fullName>
    </submittedName>
</protein>
<name>A0ABU9VJS6_9BACI</name>
<evidence type="ECO:0000313" key="2">
    <source>
        <dbReference type="EMBL" id="MEN0644166.1"/>
    </source>
</evidence>
<comment type="caution">
    <text evidence="2">The sequence shown here is derived from an EMBL/GenBank/DDBJ whole genome shotgun (WGS) entry which is preliminary data.</text>
</comment>
<dbReference type="SMART" id="SM01118">
    <property type="entry name" value="CYTH"/>
    <property type="match status" value="1"/>
</dbReference>
<sequence length="195" mass="22016">MAQELEFETKTLLELDEFHTLHTFFQTAGQRAITQHNHYFETPSFALKEAGSALRIREKNGKSTFTLKQPAQDGGLLETHQVITGTEQKQAINENRLPDGEVLQHVTSLKVHSIELQFIGTLTTERLEFPYGGGTVCLDKSSYLGQVDYELEFEGTSMDHAEQTLTSILNQTNIQRKKTPNKVARFFAQKANGRT</sequence>
<evidence type="ECO:0000259" key="1">
    <source>
        <dbReference type="PROSITE" id="PS51707"/>
    </source>
</evidence>
<dbReference type="InterPro" id="IPR009195">
    <property type="entry name" value="Uncharacterised_YjbK"/>
</dbReference>
<dbReference type="PROSITE" id="PS51707">
    <property type="entry name" value="CYTH"/>
    <property type="match status" value="1"/>
</dbReference>
<dbReference type="EMBL" id="JBCITK010000001">
    <property type="protein sequence ID" value="MEN0644166.1"/>
    <property type="molecule type" value="Genomic_DNA"/>
</dbReference>
<feature type="domain" description="CYTH" evidence="1">
    <location>
        <begin position="4"/>
        <end position="193"/>
    </location>
</feature>
<evidence type="ECO:0000313" key="3">
    <source>
        <dbReference type="Proteomes" id="UP001418796"/>
    </source>
</evidence>
<organism evidence="2 3">
    <name type="scientific">Alkalicoccobacillus gibsonii</name>
    <dbReference type="NCBI Taxonomy" id="79881"/>
    <lineage>
        <taxon>Bacteria</taxon>
        <taxon>Bacillati</taxon>
        <taxon>Bacillota</taxon>
        <taxon>Bacilli</taxon>
        <taxon>Bacillales</taxon>
        <taxon>Bacillaceae</taxon>
        <taxon>Alkalicoccobacillus</taxon>
    </lineage>
</organism>
<dbReference type="InterPro" id="IPR023577">
    <property type="entry name" value="CYTH_domain"/>
</dbReference>
<keyword evidence="3" id="KW-1185">Reference proteome</keyword>
<dbReference type="SUPFAM" id="SSF55154">
    <property type="entry name" value="CYTH-like phosphatases"/>
    <property type="match status" value="1"/>
</dbReference>
<dbReference type="Gene3D" id="2.40.320.10">
    <property type="entry name" value="Hypothetical Protein Pfu-838710-001"/>
    <property type="match status" value="1"/>
</dbReference>
<reference evidence="2 3" key="1">
    <citation type="submission" date="2024-03" db="EMBL/GenBank/DDBJ databases">
        <title>Bacilli Hybrid Assemblies.</title>
        <authorList>
            <person name="Kovac J."/>
        </authorList>
    </citation>
    <scope>NUCLEOTIDE SEQUENCE [LARGE SCALE GENOMIC DNA]</scope>
    <source>
        <strain evidence="2 3">FSL R7-0666</strain>
    </source>
</reference>
<gene>
    <name evidence="2" type="ORF">MKY91_13525</name>
</gene>
<dbReference type="InterPro" id="IPR033469">
    <property type="entry name" value="CYTH-like_dom_sf"/>
</dbReference>
<accession>A0ABU9VJS6</accession>
<dbReference type="Proteomes" id="UP001418796">
    <property type="component" value="Unassembled WGS sequence"/>
</dbReference>
<dbReference type="RefSeq" id="WP_343130931.1">
    <property type="nucleotide sequence ID" value="NZ_JBCITK010000001.1"/>
</dbReference>
<dbReference type="CDD" id="cd07762">
    <property type="entry name" value="CYTH-like_Pase_1"/>
    <property type="match status" value="1"/>
</dbReference>
<dbReference type="Pfam" id="PF01928">
    <property type="entry name" value="CYTH"/>
    <property type="match status" value="1"/>
</dbReference>
<dbReference type="PIRSF" id="PIRSF012526">
    <property type="entry name" value="CYTH_UCP012526"/>
    <property type="match status" value="1"/>
</dbReference>
<proteinExistence type="predicted"/>